<evidence type="ECO:0000256" key="2">
    <source>
        <dbReference type="PIRSR" id="PIRSR605511-2"/>
    </source>
</evidence>
<dbReference type="Gene3D" id="2.120.10.30">
    <property type="entry name" value="TolB, C-terminal domain"/>
    <property type="match status" value="1"/>
</dbReference>
<dbReference type="InterPro" id="IPR005511">
    <property type="entry name" value="SMP-30"/>
</dbReference>
<dbReference type="PANTHER" id="PTHR47572">
    <property type="entry name" value="LIPOPROTEIN-RELATED"/>
    <property type="match status" value="1"/>
</dbReference>
<protein>
    <submittedName>
        <fullName evidence="4">SMP-30/gluconolactonase/LRE family protein</fullName>
    </submittedName>
</protein>
<dbReference type="InterPro" id="IPR051262">
    <property type="entry name" value="SMP-30/CGR1_Lactonase"/>
</dbReference>
<dbReference type="RefSeq" id="WP_147847848.1">
    <property type="nucleotide sequence ID" value="NZ_VDUZ01000016.1"/>
</dbReference>
<keyword evidence="5" id="KW-1185">Reference proteome</keyword>
<name>A0A5C8PN09_9HYPH</name>
<keyword evidence="2" id="KW-0479">Metal-binding</keyword>
<dbReference type="GO" id="GO:0046872">
    <property type="term" value="F:metal ion binding"/>
    <property type="evidence" value="ECO:0007669"/>
    <property type="project" value="UniProtKB-KW"/>
</dbReference>
<dbReference type="PANTHER" id="PTHR47572:SF5">
    <property type="entry name" value="BLR2277 PROTEIN"/>
    <property type="match status" value="1"/>
</dbReference>
<dbReference type="InterPro" id="IPR013658">
    <property type="entry name" value="SGL"/>
</dbReference>
<evidence type="ECO:0000259" key="3">
    <source>
        <dbReference type="Pfam" id="PF08450"/>
    </source>
</evidence>
<gene>
    <name evidence="4" type="ORF">FHP25_15440</name>
</gene>
<feature type="domain" description="SMP-30/Gluconolactonase/LRE-like region" evidence="3">
    <location>
        <begin position="19"/>
        <end position="292"/>
    </location>
</feature>
<proteinExistence type="predicted"/>
<dbReference type="Pfam" id="PF08450">
    <property type="entry name" value="SGL"/>
    <property type="match status" value="1"/>
</dbReference>
<feature type="binding site" evidence="2">
    <location>
        <position position="129"/>
    </location>
    <ligand>
        <name>substrate</name>
    </ligand>
</feature>
<feature type="binding site" evidence="2">
    <location>
        <position position="235"/>
    </location>
    <ligand>
        <name>a divalent metal cation</name>
        <dbReference type="ChEBI" id="CHEBI:60240"/>
    </ligand>
</feature>
<organism evidence="4 5">
    <name type="scientific">Vineibacter terrae</name>
    <dbReference type="NCBI Taxonomy" id="2586908"/>
    <lineage>
        <taxon>Bacteria</taxon>
        <taxon>Pseudomonadati</taxon>
        <taxon>Pseudomonadota</taxon>
        <taxon>Alphaproteobacteria</taxon>
        <taxon>Hyphomicrobiales</taxon>
        <taxon>Vineibacter</taxon>
    </lineage>
</organism>
<dbReference type="OrthoDB" id="241638at2"/>
<sequence length="316" mass="34432">MQTTTIEPKVREITTGLRFPEGPVAMPDGTIILVEIARQTLTRVMPDGKQHVIAKLGGGPNGAAMGPDGKIYVTNNGGFNWIERPDGRIFPGTQPDDYRGGSIQVVDPETGKFETLYESCDGRRLNGPNDLVFDDAGGFWFTDLGKTRERDNDRGAVYYAKADGSKIEEKIFPLERPNGCGLSPDEKTLYVVETPTARCWSFELQAPGEIKSANGPYRGEKGRVVAGLGGYQMFDSLAVDSAGHVCVATLITGAVSDIWPDGSRVDQYKLPDPMVTNVCFGGDGLRTAYATLSMTGKLVSFEWPRPGHKLKHLNRK</sequence>
<feature type="active site" description="Proton donor/acceptor" evidence="1">
    <location>
        <position position="235"/>
    </location>
</feature>
<evidence type="ECO:0000313" key="4">
    <source>
        <dbReference type="EMBL" id="TXL74807.1"/>
    </source>
</evidence>
<feature type="binding site" evidence="2">
    <location>
        <position position="178"/>
    </location>
    <ligand>
        <name>a divalent metal cation</name>
        <dbReference type="ChEBI" id="CHEBI:60240"/>
    </ligand>
</feature>
<dbReference type="PRINTS" id="PR01790">
    <property type="entry name" value="SMP30FAMILY"/>
</dbReference>
<reference evidence="4 5" key="1">
    <citation type="submission" date="2019-06" db="EMBL/GenBank/DDBJ databases">
        <title>New taxonomy in bacterial strain CC-CFT640, isolated from vineyard.</title>
        <authorList>
            <person name="Lin S.-Y."/>
            <person name="Tsai C.-F."/>
            <person name="Young C.-C."/>
        </authorList>
    </citation>
    <scope>NUCLEOTIDE SEQUENCE [LARGE SCALE GENOMIC DNA]</scope>
    <source>
        <strain evidence="4 5">CC-CFT640</strain>
    </source>
</reference>
<comment type="cofactor">
    <cofactor evidence="2">
        <name>Zn(2+)</name>
        <dbReference type="ChEBI" id="CHEBI:29105"/>
    </cofactor>
    <text evidence="2">Binds 1 divalent metal cation per subunit.</text>
</comment>
<keyword evidence="2" id="KW-0862">Zinc</keyword>
<dbReference type="InterPro" id="IPR011042">
    <property type="entry name" value="6-blade_b-propeller_TolB-like"/>
</dbReference>
<dbReference type="Proteomes" id="UP000321638">
    <property type="component" value="Unassembled WGS sequence"/>
</dbReference>
<accession>A0A5C8PN09</accession>
<dbReference type="SUPFAM" id="SSF63829">
    <property type="entry name" value="Calcium-dependent phosphotriesterase"/>
    <property type="match status" value="1"/>
</dbReference>
<dbReference type="EMBL" id="VDUZ01000016">
    <property type="protein sequence ID" value="TXL74807.1"/>
    <property type="molecule type" value="Genomic_DNA"/>
</dbReference>
<evidence type="ECO:0000256" key="1">
    <source>
        <dbReference type="PIRSR" id="PIRSR605511-1"/>
    </source>
</evidence>
<evidence type="ECO:0000313" key="5">
    <source>
        <dbReference type="Proteomes" id="UP000321638"/>
    </source>
</evidence>
<comment type="caution">
    <text evidence="4">The sequence shown here is derived from an EMBL/GenBank/DDBJ whole genome shotgun (WGS) entry which is preliminary data.</text>
</comment>
<dbReference type="AlphaFoldDB" id="A0A5C8PN09"/>